<keyword evidence="3 7" id="KW-0641">Proline biosynthesis</keyword>
<dbReference type="Gene3D" id="3.40.605.10">
    <property type="entry name" value="Aldehyde Dehydrogenase, Chain A, domain 1"/>
    <property type="match status" value="1"/>
</dbReference>
<evidence type="ECO:0000256" key="7">
    <source>
        <dbReference type="HAMAP-Rule" id="MF_00412"/>
    </source>
</evidence>
<comment type="catalytic activity">
    <reaction evidence="6 7">
        <text>L-glutamate 5-semialdehyde + phosphate + NADP(+) = L-glutamyl 5-phosphate + NADPH + H(+)</text>
        <dbReference type="Rhea" id="RHEA:19541"/>
        <dbReference type="ChEBI" id="CHEBI:15378"/>
        <dbReference type="ChEBI" id="CHEBI:43474"/>
        <dbReference type="ChEBI" id="CHEBI:57783"/>
        <dbReference type="ChEBI" id="CHEBI:58066"/>
        <dbReference type="ChEBI" id="CHEBI:58274"/>
        <dbReference type="ChEBI" id="CHEBI:58349"/>
        <dbReference type="EC" id="1.2.1.41"/>
    </reaction>
</comment>
<dbReference type="EC" id="1.2.1.41" evidence="7"/>
<dbReference type="NCBIfam" id="NF001221">
    <property type="entry name" value="PRK00197.1"/>
    <property type="match status" value="1"/>
</dbReference>
<comment type="pathway">
    <text evidence="1 7">Amino-acid biosynthesis; L-proline biosynthesis; L-glutamate 5-semialdehyde from L-glutamate: step 2/2.</text>
</comment>
<dbReference type="InterPro" id="IPR016163">
    <property type="entry name" value="Ald_DH_C"/>
</dbReference>
<keyword evidence="10" id="KW-1185">Reference proteome</keyword>
<evidence type="ECO:0000256" key="3">
    <source>
        <dbReference type="ARBA" id="ARBA00022650"/>
    </source>
</evidence>
<protein>
    <recommendedName>
        <fullName evidence="7">Gamma-glutamyl phosphate reductase</fullName>
        <shortName evidence="7">GPR</shortName>
        <ecNumber evidence="7">1.2.1.41</ecNumber>
    </recommendedName>
    <alternativeName>
        <fullName evidence="7">Glutamate-5-semialdehyde dehydrogenase</fullName>
    </alternativeName>
    <alternativeName>
        <fullName evidence="7">Glutamyl-gamma-semialdehyde dehydrogenase</fullName>
        <shortName evidence="7">GSA dehydrogenase</shortName>
    </alternativeName>
</protein>
<comment type="caution">
    <text evidence="9">The sequence shown here is derived from an EMBL/GenBank/DDBJ whole genome shotgun (WGS) entry which is preliminary data.</text>
</comment>
<dbReference type="RefSeq" id="WP_307681928.1">
    <property type="nucleotide sequence ID" value="NZ_JAUSQX010000001.1"/>
</dbReference>
<evidence type="ECO:0000313" key="10">
    <source>
        <dbReference type="Proteomes" id="UP001243212"/>
    </source>
</evidence>
<keyword evidence="4 7" id="KW-0521">NADP</keyword>
<dbReference type="InterPro" id="IPR016161">
    <property type="entry name" value="Ald_DH/histidinol_DH"/>
</dbReference>
<keyword evidence="7" id="KW-0963">Cytoplasm</keyword>
<accession>A0ABT9NE68</accession>
<keyword evidence="2 7" id="KW-0028">Amino-acid biosynthesis</keyword>
<reference evidence="9 10" key="1">
    <citation type="submission" date="2023-07" db="EMBL/GenBank/DDBJ databases">
        <title>Sequencing the genomes of 1000 actinobacteria strains.</title>
        <authorList>
            <person name="Klenk H.-P."/>
        </authorList>
    </citation>
    <scope>NUCLEOTIDE SEQUENCE [LARGE SCALE GENOMIC DNA]</scope>
    <source>
        <strain evidence="9 10">DSM 17163</strain>
    </source>
</reference>
<feature type="domain" description="Aldehyde dehydrogenase" evidence="8">
    <location>
        <begin position="6"/>
        <end position="286"/>
    </location>
</feature>
<dbReference type="PANTHER" id="PTHR11063:SF8">
    <property type="entry name" value="DELTA-1-PYRROLINE-5-CARBOXYLATE SYNTHASE"/>
    <property type="match status" value="1"/>
</dbReference>
<evidence type="ECO:0000313" key="9">
    <source>
        <dbReference type="EMBL" id="MDP9805660.1"/>
    </source>
</evidence>
<dbReference type="NCBIfam" id="TIGR00407">
    <property type="entry name" value="proA"/>
    <property type="match status" value="1"/>
</dbReference>
<keyword evidence="5 7" id="KW-0560">Oxidoreductase</keyword>
<dbReference type="PROSITE" id="PS01223">
    <property type="entry name" value="PROA"/>
    <property type="match status" value="1"/>
</dbReference>
<organism evidence="9 10">
    <name type="scientific">Trueperella bonasi</name>
    <dbReference type="NCBI Taxonomy" id="312286"/>
    <lineage>
        <taxon>Bacteria</taxon>
        <taxon>Bacillati</taxon>
        <taxon>Actinomycetota</taxon>
        <taxon>Actinomycetes</taxon>
        <taxon>Actinomycetales</taxon>
        <taxon>Actinomycetaceae</taxon>
        <taxon>Trueperella</taxon>
    </lineage>
</organism>
<dbReference type="Gene3D" id="3.40.309.10">
    <property type="entry name" value="Aldehyde Dehydrogenase, Chain A, domain 2"/>
    <property type="match status" value="1"/>
</dbReference>
<gene>
    <name evidence="7" type="primary">proA</name>
    <name evidence="9" type="ORF">J2S70_000242</name>
</gene>
<evidence type="ECO:0000256" key="2">
    <source>
        <dbReference type="ARBA" id="ARBA00022605"/>
    </source>
</evidence>
<dbReference type="InterPro" id="IPR000965">
    <property type="entry name" value="GPR_dom"/>
</dbReference>
<evidence type="ECO:0000256" key="6">
    <source>
        <dbReference type="ARBA" id="ARBA00049024"/>
    </source>
</evidence>
<dbReference type="InterPro" id="IPR020593">
    <property type="entry name" value="G-glutamylP_reductase_CS"/>
</dbReference>
<proteinExistence type="inferred from homology"/>
<dbReference type="GO" id="GO:0004350">
    <property type="term" value="F:glutamate-5-semialdehyde dehydrogenase activity"/>
    <property type="evidence" value="ECO:0007669"/>
    <property type="project" value="UniProtKB-EC"/>
</dbReference>
<dbReference type="Proteomes" id="UP001243212">
    <property type="component" value="Unassembled WGS sequence"/>
</dbReference>
<dbReference type="InterPro" id="IPR012134">
    <property type="entry name" value="Glu-5-SA_DH"/>
</dbReference>
<dbReference type="PIRSF" id="PIRSF000151">
    <property type="entry name" value="GPR"/>
    <property type="match status" value="1"/>
</dbReference>
<dbReference type="SUPFAM" id="SSF53720">
    <property type="entry name" value="ALDH-like"/>
    <property type="match status" value="1"/>
</dbReference>
<comment type="subcellular location">
    <subcellularLocation>
        <location evidence="7">Cytoplasm</location>
    </subcellularLocation>
</comment>
<evidence type="ECO:0000256" key="5">
    <source>
        <dbReference type="ARBA" id="ARBA00023002"/>
    </source>
</evidence>
<dbReference type="HAMAP" id="MF_00412">
    <property type="entry name" value="ProA"/>
    <property type="match status" value="1"/>
</dbReference>
<evidence type="ECO:0000256" key="4">
    <source>
        <dbReference type="ARBA" id="ARBA00022857"/>
    </source>
</evidence>
<dbReference type="InterPro" id="IPR016162">
    <property type="entry name" value="Ald_DH_N"/>
</dbReference>
<dbReference type="EMBL" id="JAUSQX010000001">
    <property type="protein sequence ID" value="MDP9805660.1"/>
    <property type="molecule type" value="Genomic_DNA"/>
</dbReference>
<dbReference type="Pfam" id="PF00171">
    <property type="entry name" value="Aldedh"/>
    <property type="match status" value="1"/>
</dbReference>
<evidence type="ECO:0000256" key="1">
    <source>
        <dbReference type="ARBA" id="ARBA00004985"/>
    </source>
</evidence>
<comment type="function">
    <text evidence="7">Catalyzes the NADPH-dependent reduction of L-glutamate 5-phosphate into L-glutamate 5-semialdehyde and phosphate. The product spontaneously undergoes cyclization to form 1-pyrroline-5-carboxylate.</text>
</comment>
<sequence>MKNEAVRDVEKLAVKAKKSARSLRLASTAKKDALLHSIANELVANTDDILAANQADMARERDSGMSAALLDRLQLTHARLEDIAESVRDVASLPDPVGEILAGRTLPNGLRLTKKRVPMGVIGMIYEARPNVTVDAAVLALKSGNAVILRGGSSAIESNRVLVNTIRAGVEKAGFPAGLVSTVDEHGREGAVALMRARGYVDLVIPRGGAGLIQTVIEQATVPTIETGIGNCHVYIDRGADLDKAHDIAVNAKTHRPGVCNAAETLLIHSEVAPKLLARLGASFAEAGVRLRGDDAVRKVIPEAKVAAEQDWQTEYLSLDLAVKVVDSIDEAIFHIAKYSSGHTEAIVSQDISAVNTFTDAVDSAVVMVNASTRFTDGGQFGLGAEIGISTQKLHARGPMALAELTTTMWIVEGDGHVRN</sequence>
<dbReference type="InterPro" id="IPR015590">
    <property type="entry name" value="Aldehyde_DH_dom"/>
</dbReference>
<comment type="similarity">
    <text evidence="7">Belongs to the gamma-glutamyl phosphate reductase family.</text>
</comment>
<dbReference type="PANTHER" id="PTHR11063">
    <property type="entry name" value="GLUTAMATE SEMIALDEHYDE DEHYDROGENASE"/>
    <property type="match status" value="1"/>
</dbReference>
<dbReference type="CDD" id="cd07079">
    <property type="entry name" value="ALDH_F18-19_ProA-GPR"/>
    <property type="match status" value="1"/>
</dbReference>
<evidence type="ECO:0000259" key="8">
    <source>
        <dbReference type="Pfam" id="PF00171"/>
    </source>
</evidence>
<name>A0ABT9NE68_9ACTO</name>